<accession>A0AAN6XDY7</accession>
<evidence type="ECO:0000259" key="3">
    <source>
        <dbReference type="Pfam" id="PF00294"/>
    </source>
</evidence>
<organism evidence="4 5">
    <name type="scientific">Triangularia verruculosa</name>
    <dbReference type="NCBI Taxonomy" id="2587418"/>
    <lineage>
        <taxon>Eukaryota</taxon>
        <taxon>Fungi</taxon>
        <taxon>Dikarya</taxon>
        <taxon>Ascomycota</taxon>
        <taxon>Pezizomycotina</taxon>
        <taxon>Sordariomycetes</taxon>
        <taxon>Sordariomycetidae</taxon>
        <taxon>Sordariales</taxon>
        <taxon>Podosporaceae</taxon>
        <taxon>Triangularia</taxon>
    </lineage>
</organism>
<proteinExistence type="predicted"/>
<dbReference type="GO" id="GO:0016301">
    <property type="term" value="F:kinase activity"/>
    <property type="evidence" value="ECO:0007669"/>
    <property type="project" value="UniProtKB-KW"/>
</dbReference>
<dbReference type="PRINTS" id="PR00990">
    <property type="entry name" value="RIBOKINASE"/>
</dbReference>
<reference evidence="4" key="1">
    <citation type="journal article" date="2023" name="Mol. Phylogenet. Evol.">
        <title>Genome-scale phylogeny and comparative genomics of the fungal order Sordariales.</title>
        <authorList>
            <person name="Hensen N."/>
            <person name="Bonometti L."/>
            <person name="Westerberg I."/>
            <person name="Brannstrom I.O."/>
            <person name="Guillou S."/>
            <person name="Cros-Aarteil S."/>
            <person name="Calhoun S."/>
            <person name="Haridas S."/>
            <person name="Kuo A."/>
            <person name="Mondo S."/>
            <person name="Pangilinan J."/>
            <person name="Riley R."/>
            <person name="LaButti K."/>
            <person name="Andreopoulos B."/>
            <person name="Lipzen A."/>
            <person name="Chen C."/>
            <person name="Yan M."/>
            <person name="Daum C."/>
            <person name="Ng V."/>
            <person name="Clum A."/>
            <person name="Steindorff A."/>
            <person name="Ohm R.A."/>
            <person name="Martin F."/>
            <person name="Silar P."/>
            <person name="Natvig D.O."/>
            <person name="Lalanne C."/>
            <person name="Gautier V."/>
            <person name="Ament-Velasquez S.L."/>
            <person name="Kruys A."/>
            <person name="Hutchinson M.I."/>
            <person name="Powell A.J."/>
            <person name="Barry K."/>
            <person name="Miller A.N."/>
            <person name="Grigoriev I.V."/>
            <person name="Debuchy R."/>
            <person name="Gladieux P."/>
            <person name="Hiltunen Thoren M."/>
            <person name="Johannesson H."/>
        </authorList>
    </citation>
    <scope>NUCLEOTIDE SEQUENCE</scope>
    <source>
        <strain evidence="4">CBS 315.58</strain>
    </source>
</reference>
<dbReference type="PANTHER" id="PTHR10584:SF166">
    <property type="entry name" value="RIBOKINASE"/>
    <property type="match status" value="1"/>
</dbReference>
<reference evidence="4" key="2">
    <citation type="submission" date="2023-05" db="EMBL/GenBank/DDBJ databases">
        <authorList>
            <consortium name="Lawrence Berkeley National Laboratory"/>
            <person name="Steindorff A."/>
            <person name="Hensen N."/>
            <person name="Bonometti L."/>
            <person name="Westerberg I."/>
            <person name="Brannstrom I.O."/>
            <person name="Guillou S."/>
            <person name="Cros-Aarteil S."/>
            <person name="Calhoun S."/>
            <person name="Haridas S."/>
            <person name="Kuo A."/>
            <person name="Mondo S."/>
            <person name="Pangilinan J."/>
            <person name="Riley R."/>
            <person name="Labutti K."/>
            <person name="Andreopoulos B."/>
            <person name="Lipzen A."/>
            <person name="Chen C."/>
            <person name="Yanf M."/>
            <person name="Daum C."/>
            <person name="Ng V."/>
            <person name="Clum A."/>
            <person name="Ohm R."/>
            <person name="Martin F."/>
            <person name="Silar P."/>
            <person name="Natvig D."/>
            <person name="Lalanne C."/>
            <person name="Gautier V."/>
            <person name="Ament-Velasquez S.L."/>
            <person name="Kruys A."/>
            <person name="Hutchinson M.I."/>
            <person name="Powell A.J."/>
            <person name="Barry K."/>
            <person name="Miller A.N."/>
            <person name="Grigoriev I.V."/>
            <person name="Debuchy R."/>
            <person name="Gladieux P."/>
            <person name="Thoren M.H."/>
            <person name="Johannesson H."/>
        </authorList>
    </citation>
    <scope>NUCLEOTIDE SEQUENCE</scope>
    <source>
        <strain evidence="4">CBS 315.58</strain>
    </source>
</reference>
<dbReference type="GO" id="GO:0006796">
    <property type="term" value="P:phosphate-containing compound metabolic process"/>
    <property type="evidence" value="ECO:0007669"/>
    <property type="project" value="UniProtKB-ARBA"/>
</dbReference>
<evidence type="ECO:0000313" key="4">
    <source>
        <dbReference type="EMBL" id="KAK4196817.1"/>
    </source>
</evidence>
<dbReference type="Pfam" id="PF00294">
    <property type="entry name" value="PfkB"/>
    <property type="match status" value="1"/>
</dbReference>
<dbReference type="SUPFAM" id="SSF53613">
    <property type="entry name" value="Ribokinase-like"/>
    <property type="match status" value="1"/>
</dbReference>
<keyword evidence="5" id="KW-1185">Reference proteome</keyword>
<dbReference type="Gene3D" id="3.40.1190.20">
    <property type="match status" value="1"/>
</dbReference>
<keyword evidence="1" id="KW-0808">Transferase</keyword>
<dbReference type="PANTHER" id="PTHR10584">
    <property type="entry name" value="SUGAR KINASE"/>
    <property type="match status" value="1"/>
</dbReference>
<name>A0AAN6XDY7_9PEZI</name>
<keyword evidence="2" id="KW-0418">Kinase</keyword>
<dbReference type="EMBL" id="MU863976">
    <property type="protein sequence ID" value="KAK4196817.1"/>
    <property type="molecule type" value="Genomic_DNA"/>
</dbReference>
<evidence type="ECO:0000313" key="5">
    <source>
        <dbReference type="Proteomes" id="UP001303160"/>
    </source>
</evidence>
<dbReference type="InterPro" id="IPR029056">
    <property type="entry name" value="Ribokinase-like"/>
</dbReference>
<evidence type="ECO:0000256" key="1">
    <source>
        <dbReference type="ARBA" id="ARBA00022679"/>
    </source>
</evidence>
<comment type="caution">
    <text evidence="4">The sequence shown here is derived from an EMBL/GenBank/DDBJ whole genome shotgun (WGS) entry which is preliminary data.</text>
</comment>
<dbReference type="InterPro" id="IPR011611">
    <property type="entry name" value="PfkB_dom"/>
</dbReference>
<protein>
    <submittedName>
        <fullName evidence="4">Ribokinase-like protein</fullName>
    </submittedName>
</protein>
<evidence type="ECO:0000256" key="2">
    <source>
        <dbReference type="ARBA" id="ARBA00022777"/>
    </source>
</evidence>
<gene>
    <name evidence="4" type="ORF">QBC40DRAFT_286640</name>
</gene>
<dbReference type="Proteomes" id="UP001303160">
    <property type="component" value="Unassembled WGS sequence"/>
</dbReference>
<feature type="domain" description="Carbohydrate kinase PfkB" evidence="3">
    <location>
        <begin position="3"/>
        <end position="210"/>
    </location>
</feature>
<dbReference type="AlphaFoldDB" id="A0AAN6XDY7"/>
<dbReference type="InterPro" id="IPR002139">
    <property type="entry name" value="Ribo/fructo_kinase"/>
</dbReference>
<sequence>MIIVETATGQNRIIISGEANHQVDESYVTNGNWLEKTDLLIMQLEVPMGTVLRAVEEAKRRGVDVLLNPAPAKELPDSVYNGLKHLVVNETEAAILGGVDETELDTIEGLERVGRMFVGRGVENFIATLGGRGVYFLTRDGRSGLVEAEKGVKVVDTTGAGDTFVGRYALDAAAAKKEGKEFDIEAAVKKANKAAAVTVQREGAAKSIPWRDEVE</sequence>